<comment type="caution">
    <text evidence="1">The sequence shown here is derived from an EMBL/GenBank/DDBJ whole genome shotgun (WGS) entry which is preliminary data.</text>
</comment>
<keyword evidence="2" id="KW-1185">Reference proteome</keyword>
<organism evidence="1 2">
    <name type="scientific">Tanacetum coccineum</name>
    <dbReference type="NCBI Taxonomy" id="301880"/>
    <lineage>
        <taxon>Eukaryota</taxon>
        <taxon>Viridiplantae</taxon>
        <taxon>Streptophyta</taxon>
        <taxon>Embryophyta</taxon>
        <taxon>Tracheophyta</taxon>
        <taxon>Spermatophyta</taxon>
        <taxon>Magnoliopsida</taxon>
        <taxon>eudicotyledons</taxon>
        <taxon>Gunneridae</taxon>
        <taxon>Pentapetalae</taxon>
        <taxon>asterids</taxon>
        <taxon>campanulids</taxon>
        <taxon>Asterales</taxon>
        <taxon>Asteraceae</taxon>
        <taxon>Asteroideae</taxon>
        <taxon>Anthemideae</taxon>
        <taxon>Anthemidinae</taxon>
        <taxon>Tanacetum</taxon>
    </lineage>
</organism>
<evidence type="ECO:0000313" key="1">
    <source>
        <dbReference type="EMBL" id="GJS63943.1"/>
    </source>
</evidence>
<dbReference type="Proteomes" id="UP001151760">
    <property type="component" value="Unassembled WGS sequence"/>
</dbReference>
<protein>
    <submittedName>
        <fullName evidence="1">Uncharacterized protein</fullName>
    </submittedName>
</protein>
<name>A0ABQ4XFA8_9ASTR</name>
<gene>
    <name evidence="1" type="ORF">Tco_0678507</name>
</gene>
<evidence type="ECO:0000313" key="2">
    <source>
        <dbReference type="Proteomes" id="UP001151760"/>
    </source>
</evidence>
<sequence length="80" mass="9365">MVFKLQRGNTDWLAAQTDERTWMNKSWKHITVLQAKIQDVLIRHKHEFSGIDAEPNWNSETDDSNVTPDQQICVINDIQD</sequence>
<dbReference type="EMBL" id="BQNB010009467">
    <property type="protein sequence ID" value="GJS63943.1"/>
    <property type="molecule type" value="Genomic_DNA"/>
</dbReference>
<reference evidence="1" key="1">
    <citation type="journal article" date="2022" name="Int. J. Mol. Sci.">
        <title>Draft Genome of Tanacetum Coccineum: Genomic Comparison of Closely Related Tanacetum-Family Plants.</title>
        <authorList>
            <person name="Yamashiro T."/>
            <person name="Shiraishi A."/>
            <person name="Nakayama K."/>
            <person name="Satake H."/>
        </authorList>
    </citation>
    <scope>NUCLEOTIDE SEQUENCE</scope>
</reference>
<proteinExistence type="predicted"/>
<accession>A0ABQ4XFA8</accession>
<reference evidence="1" key="2">
    <citation type="submission" date="2022-01" db="EMBL/GenBank/DDBJ databases">
        <authorList>
            <person name="Yamashiro T."/>
            <person name="Shiraishi A."/>
            <person name="Satake H."/>
            <person name="Nakayama K."/>
        </authorList>
    </citation>
    <scope>NUCLEOTIDE SEQUENCE</scope>
</reference>